<name>A0A2N5TGA1_9BASI</name>
<protein>
    <submittedName>
        <fullName evidence="3">Uncharacterized protein</fullName>
    </submittedName>
</protein>
<organism evidence="3 4">
    <name type="scientific">Puccinia coronata f. sp. avenae</name>
    <dbReference type="NCBI Taxonomy" id="200324"/>
    <lineage>
        <taxon>Eukaryota</taxon>
        <taxon>Fungi</taxon>
        <taxon>Dikarya</taxon>
        <taxon>Basidiomycota</taxon>
        <taxon>Pucciniomycotina</taxon>
        <taxon>Pucciniomycetes</taxon>
        <taxon>Pucciniales</taxon>
        <taxon>Pucciniaceae</taxon>
        <taxon>Puccinia</taxon>
    </lineage>
</organism>
<feature type="chain" id="PRO_5014723831" evidence="2">
    <location>
        <begin position="19"/>
        <end position="334"/>
    </location>
</feature>
<accession>A0A2N5TGA1</accession>
<sequence>MQSTHVVLFLIWLWYSLSVESRFEEIEFEKSFPYIHAIVKPDLPRPLNSSPRVRGSLSGRKNSRKKTMKTHTKEIQQLVDFSQDKTSTGGPLQALIRVLIIGQTRLNYFEALDIGDTWERYVFATGFARKTLSAPGQETFPSFGREDLSPTTLNMFVYELADHLKSRYICCSAQSDLWGEKDLSKETIEQMQQWKEKDLTPDVWNIAVRFYHLSTMWKRKMLIEGIVTQMAIFSHFEKVPKPSIETMNQQLHDGRTQSDREAIKKFYEWVQSPCHYDNPAELNNILNKIVPNPHNMGMMKFPNISSGIELCSQEYFAVTERRQSSAIQHFFSLN</sequence>
<proteinExistence type="predicted"/>
<gene>
    <name evidence="3" type="ORF">PCASD_09202</name>
</gene>
<evidence type="ECO:0000313" key="4">
    <source>
        <dbReference type="Proteomes" id="UP000235392"/>
    </source>
</evidence>
<reference evidence="3 4" key="1">
    <citation type="submission" date="2017-11" db="EMBL/GenBank/DDBJ databases">
        <title>De novo assembly and phasing of dikaryotic genomes from two isolates of Puccinia coronata f. sp. avenae, the causal agent of oat crown rust.</title>
        <authorList>
            <person name="Miller M.E."/>
            <person name="Zhang Y."/>
            <person name="Omidvar V."/>
            <person name="Sperschneider J."/>
            <person name="Schwessinger B."/>
            <person name="Raley C."/>
            <person name="Palmer J.M."/>
            <person name="Garnica D."/>
            <person name="Upadhyaya N."/>
            <person name="Rathjen J."/>
            <person name="Taylor J.M."/>
            <person name="Park R.F."/>
            <person name="Dodds P.N."/>
            <person name="Hirsch C.D."/>
            <person name="Kianian S.F."/>
            <person name="Figueroa M."/>
        </authorList>
    </citation>
    <scope>NUCLEOTIDE SEQUENCE [LARGE SCALE GENOMIC DNA]</scope>
    <source>
        <strain evidence="3">12SD80</strain>
    </source>
</reference>
<evidence type="ECO:0000256" key="1">
    <source>
        <dbReference type="SAM" id="MobiDB-lite"/>
    </source>
</evidence>
<dbReference type="EMBL" id="PGCI01000607">
    <property type="protein sequence ID" value="PLW24530.1"/>
    <property type="molecule type" value="Genomic_DNA"/>
</dbReference>
<keyword evidence="2" id="KW-0732">Signal</keyword>
<comment type="caution">
    <text evidence="3">The sequence shown here is derived from an EMBL/GenBank/DDBJ whole genome shotgun (WGS) entry which is preliminary data.</text>
</comment>
<dbReference type="Proteomes" id="UP000235392">
    <property type="component" value="Unassembled WGS sequence"/>
</dbReference>
<dbReference type="AlphaFoldDB" id="A0A2N5TGA1"/>
<feature type="signal peptide" evidence="2">
    <location>
        <begin position="1"/>
        <end position="18"/>
    </location>
</feature>
<feature type="region of interest" description="Disordered" evidence="1">
    <location>
        <begin position="46"/>
        <end position="69"/>
    </location>
</feature>
<evidence type="ECO:0000313" key="3">
    <source>
        <dbReference type="EMBL" id="PLW24530.1"/>
    </source>
</evidence>
<evidence type="ECO:0000256" key="2">
    <source>
        <dbReference type="SAM" id="SignalP"/>
    </source>
</evidence>